<sequence>MDKNIVGFHKIKKNPSPFWERGNRLKVEDQAEGLRLKF</sequence>
<dbReference type="AlphaFoldDB" id="A0A5J4L4Z3"/>
<gene>
    <name evidence="1" type="ORF">A45J_2083</name>
</gene>
<protein>
    <submittedName>
        <fullName evidence="1">Uncharacterized protein</fullName>
    </submittedName>
</protein>
<name>A0A5J4L4Z3_9ZZZZ</name>
<proteinExistence type="predicted"/>
<dbReference type="EMBL" id="BLAB01000001">
    <property type="protein sequence ID" value="GER94322.1"/>
    <property type="molecule type" value="Genomic_DNA"/>
</dbReference>
<accession>A0A5J4L4Z3</accession>
<reference evidence="1" key="1">
    <citation type="submission" date="2019-10" db="EMBL/GenBank/DDBJ databases">
        <title>Metagenomic sequencing of thiosulfate-disproportionating enrichment culture.</title>
        <authorList>
            <person name="Umezawa K."/>
            <person name="Kojima H."/>
            <person name="Fukui M."/>
        </authorList>
    </citation>
    <scope>NUCLEOTIDE SEQUENCE</scope>
    <source>
        <strain evidence="1">45J</strain>
    </source>
</reference>
<organism evidence="1">
    <name type="scientific">hot springs metagenome</name>
    <dbReference type="NCBI Taxonomy" id="433727"/>
    <lineage>
        <taxon>unclassified sequences</taxon>
        <taxon>metagenomes</taxon>
        <taxon>ecological metagenomes</taxon>
    </lineage>
</organism>
<comment type="caution">
    <text evidence="1">The sequence shown here is derived from an EMBL/GenBank/DDBJ whole genome shotgun (WGS) entry which is preliminary data.</text>
</comment>
<evidence type="ECO:0000313" key="1">
    <source>
        <dbReference type="EMBL" id="GER94322.1"/>
    </source>
</evidence>